<sequence>MSARALLAAVFGLLMVLAAADELVVLACTAVLVVVGLRVRALAVLAVFAVIGILAFTEPSPTLTMLCGLAAVLYLLAAYPLSWPPQVNALRYEVIVPALVFGCVALLAAAIPVARSSWLPLAAPVAVVLIYVLALRPFIQGSGGAVER</sequence>
<dbReference type="EMBL" id="LQYE01000030">
    <property type="protein sequence ID" value="OAT67163.1"/>
    <property type="molecule type" value="Genomic_DNA"/>
</dbReference>
<feature type="transmembrane region" description="Helical" evidence="1">
    <location>
        <begin position="30"/>
        <end position="56"/>
    </location>
</feature>
<comment type="caution">
    <text evidence="2">The sequence shown here is derived from an EMBL/GenBank/DDBJ whole genome shotgun (WGS) entry which is preliminary data.</text>
</comment>
<evidence type="ECO:0008006" key="4">
    <source>
        <dbReference type="Google" id="ProtNLM"/>
    </source>
</evidence>
<keyword evidence="1" id="KW-0472">Membrane</keyword>
<feature type="transmembrane region" description="Helical" evidence="1">
    <location>
        <begin position="121"/>
        <end position="139"/>
    </location>
</feature>
<name>A0A179V813_9MYCO</name>
<protein>
    <recommendedName>
        <fullName evidence="4">Integral membrane protein</fullName>
    </recommendedName>
</protein>
<keyword evidence="1" id="KW-1133">Transmembrane helix</keyword>
<evidence type="ECO:0000256" key="1">
    <source>
        <dbReference type="SAM" id="Phobius"/>
    </source>
</evidence>
<dbReference type="AlphaFoldDB" id="A0A179V813"/>
<evidence type="ECO:0000313" key="2">
    <source>
        <dbReference type="EMBL" id="OAT67163.1"/>
    </source>
</evidence>
<feature type="transmembrane region" description="Helical" evidence="1">
    <location>
        <begin position="63"/>
        <end position="82"/>
    </location>
</feature>
<evidence type="ECO:0000313" key="3">
    <source>
        <dbReference type="Proteomes" id="UP000186919"/>
    </source>
</evidence>
<dbReference type="Proteomes" id="UP000186919">
    <property type="component" value="Unassembled WGS sequence"/>
</dbReference>
<proteinExistence type="predicted"/>
<organism evidence="2 3">
    <name type="scientific">Mycobacteroides immunogenum</name>
    <dbReference type="NCBI Taxonomy" id="83262"/>
    <lineage>
        <taxon>Bacteria</taxon>
        <taxon>Bacillati</taxon>
        <taxon>Actinomycetota</taxon>
        <taxon>Actinomycetes</taxon>
        <taxon>Mycobacteriales</taxon>
        <taxon>Mycobacteriaceae</taxon>
        <taxon>Mycobacteroides</taxon>
    </lineage>
</organism>
<gene>
    <name evidence="2" type="ORF">AWB85_13445</name>
</gene>
<reference evidence="2 3" key="1">
    <citation type="submission" date="2016-01" db="EMBL/GenBank/DDBJ databases">
        <title>Mycobacterium immunogenum strain CD11_6 genome sequencing and assembly.</title>
        <authorList>
            <person name="Kaur G."/>
            <person name="Nair G.R."/>
            <person name="Mayilraj S."/>
        </authorList>
    </citation>
    <scope>NUCLEOTIDE SEQUENCE [LARGE SCALE GENOMIC DNA]</scope>
    <source>
        <strain evidence="2 3">CD11-6</strain>
    </source>
</reference>
<keyword evidence="1" id="KW-0812">Transmembrane</keyword>
<accession>A0A179V813</accession>
<dbReference type="RefSeq" id="WP_064632351.1">
    <property type="nucleotide sequence ID" value="NZ_LQYE01000030.1"/>
</dbReference>
<feature type="transmembrane region" description="Helical" evidence="1">
    <location>
        <begin position="94"/>
        <end position="114"/>
    </location>
</feature>